<reference evidence="7 8" key="1">
    <citation type="submission" date="2016-10" db="EMBL/GenBank/DDBJ databases">
        <authorList>
            <person name="de Groot N.N."/>
        </authorList>
    </citation>
    <scope>NUCLEOTIDE SEQUENCE [LARGE SCALE GENOMIC DNA]</scope>
    <source>
        <strain evidence="7 8">DSM 28010</strain>
    </source>
</reference>
<dbReference type="SUPFAM" id="SSF103481">
    <property type="entry name" value="Multidrug resistance efflux transporter EmrE"/>
    <property type="match status" value="2"/>
</dbReference>
<feature type="transmembrane region" description="Helical" evidence="5">
    <location>
        <begin position="115"/>
        <end position="136"/>
    </location>
</feature>
<dbReference type="PANTHER" id="PTHR32322:SF9">
    <property type="entry name" value="AMINO-ACID METABOLITE EFFLUX PUMP-RELATED"/>
    <property type="match status" value="1"/>
</dbReference>
<feature type="transmembrane region" description="Helical" evidence="5">
    <location>
        <begin position="224"/>
        <end position="248"/>
    </location>
</feature>
<feature type="transmembrane region" description="Helical" evidence="5">
    <location>
        <begin position="254"/>
        <end position="272"/>
    </location>
</feature>
<dbReference type="AlphaFoldDB" id="A0A1G8PI20"/>
<keyword evidence="4 5" id="KW-0472">Membrane</keyword>
<evidence type="ECO:0000259" key="6">
    <source>
        <dbReference type="Pfam" id="PF00892"/>
    </source>
</evidence>
<keyword evidence="2 5" id="KW-0812">Transmembrane</keyword>
<organism evidence="7 8">
    <name type="scientific">Lutimaribacter saemankumensis</name>
    <dbReference type="NCBI Taxonomy" id="490829"/>
    <lineage>
        <taxon>Bacteria</taxon>
        <taxon>Pseudomonadati</taxon>
        <taxon>Pseudomonadota</taxon>
        <taxon>Alphaproteobacteria</taxon>
        <taxon>Rhodobacterales</taxon>
        <taxon>Roseobacteraceae</taxon>
        <taxon>Lutimaribacter</taxon>
    </lineage>
</organism>
<proteinExistence type="predicted"/>
<sequence length="284" mass="28749">MLRLAALTVLTMLAFAANSLLNREALADGQTGPAAFAMIRVVSGALCLWVLVRLRSGPVRPALRPLGVLSLALYVLGFSFAYVTLQAGVGALILFGGVQVTMFAGAVAGGERVAWTRWAGAAVAFAGLVWLMWPGAQATPPVAGAALMVAAALGWGVYSLLGRGVPDPLAATASNFVFAAPLAVLVFAAVPDGATMQGALLAVLSGAVTSGLGYALWYTILPRLSATLAAVAQLSVPVIATAGGVALLGEELSARFVIATLLVLGGIGLSLVRPRQRTIGSNGS</sequence>
<dbReference type="Proteomes" id="UP000199340">
    <property type="component" value="Unassembled WGS sequence"/>
</dbReference>
<keyword evidence="8" id="KW-1185">Reference proteome</keyword>
<dbReference type="InterPro" id="IPR050638">
    <property type="entry name" value="AA-Vitamin_Transporters"/>
</dbReference>
<keyword evidence="3 5" id="KW-1133">Transmembrane helix</keyword>
<dbReference type="InterPro" id="IPR000620">
    <property type="entry name" value="EamA_dom"/>
</dbReference>
<dbReference type="PANTHER" id="PTHR32322">
    <property type="entry name" value="INNER MEMBRANE TRANSPORTER"/>
    <property type="match status" value="1"/>
</dbReference>
<feature type="transmembrane region" description="Helical" evidence="5">
    <location>
        <begin position="37"/>
        <end position="54"/>
    </location>
</feature>
<dbReference type="Pfam" id="PF00892">
    <property type="entry name" value="EamA"/>
    <property type="match status" value="1"/>
</dbReference>
<evidence type="ECO:0000256" key="5">
    <source>
        <dbReference type="SAM" id="Phobius"/>
    </source>
</evidence>
<dbReference type="STRING" id="490829.SAMN05421850_106235"/>
<feature type="domain" description="EamA" evidence="6">
    <location>
        <begin position="144"/>
        <end position="270"/>
    </location>
</feature>
<evidence type="ECO:0000313" key="7">
    <source>
        <dbReference type="EMBL" id="SDI92082.1"/>
    </source>
</evidence>
<evidence type="ECO:0000256" key="4">
    <source>
        <dbReference type="ARBA" id="ARBA00023136"/>
    </source>
</evidence>
<feature type="transmembrane region" description="Helical" evidence="5">
    <location>
        <begin position="196"/>
        <end position="217"/>
    </location>
</feature>
<evidence type="ECO:0000256" key="3">
    <source>
        <dbReference type="ARBA" id="ARBA00022989"/>
    </source>
</evidence>
<dbReference type="InterPro" id="IPR037185">
    <property type="entry name" value="EmrE-like"/>
</dbReference>
<feature type="transmembrane region" description="Helical" evidence="5">
    <location>
        <begin position="142"/>
        <end position="161"/>
    </location>
</feature>
<comment type="subcellular location">
    <subcellularLocation>
        <location evidence="1">Membrane</location>
        <topology evidence="1">Multi-pass membrane protein</topology>
    </subcellularLocation>
</comment>
<evidence type="ECO:0000313" key="8">
    <source>
        <dbReference type="Proteomes" id="UP000199340"/>
    </source>
</evidence>
<gene>
    <name evidence="7" type="ORF">SAMN05421850_106235</name>
</gene>
<dbReference type="OrthoDB" id="321830at2"/>
<feature type="transmembrane region" description="Helical" evidence="5">
    <location>
        <begin position="66"/>
        <end position="83"/>
    </location>
</feature>
<feature type="transmembrane region" description="Helical" evidence="5">
    <location>
        <begin position="168"/>
        <end position="190"/>
    </location>
</feature>
<accession>A0A1G8PI20</accession>
<name>A0A1G8PI20_9RHOB</name>
<protein>
    <submittedName>
        <fullName evidence="7">Threonine/homoserine efflux transporter RhtA</fullName>
    </submittedName>
</protein>
<dbReference type="EMBL" id="FNEB01000006">
    <property type="protein sequence ID" value="SDI92082.1"/>
    <property type="molecule type" value="Genomic_DNA"/>
</dbReference>
<dbReference type="GO" id="GO:0016020">
    <property type="term" value="C:membrane"/>
    <property type="evidence" value="ECO:0007669"/>
    <property type="project" value="UniProtKB-SubCell"/>
</dbReference>
<evidence type="ECO:0000256" key="2">
    <source>
        <dbReference type="ARBA" id="ARBA00022692"/>
    </source>
</evidence>
<dbReference type="RefSeq" id="WP_090029108.1">
    <property type="nucleotide sequence ID" value="NZ_FNEB01000006.1"/>
</dbReference>
<evidence type="ECO:0000256" key="1">
    <source>
        <dbReference type="ARBA" id="ARBA00004141"/>
    </source>
</evidence>
<feature type="transmembrane region" description="Helical" evidence="5">
    <location>
        <begin position="89"/>
        <end position="108"/>
    </location>
</feature>